<name>A0A160PH81_9HYPH</name>
<dbReference type="OrthoDB" id="8005406at2"/>
<reference evidence="2 3" key="1">
    <citation type="journal article" date="2016" name="Genome Announc.">
        <title>Complete Genome Sequence of Methylobacterium populi P-1M, Isolated from Pink-Pigmented Household Biofilm.</title>
        <authorList>
            <person name="Morohoshi T."/>
            <person name="Ikeda T."/>
        </authorList>
    </citation>
    <scope>NUCLEOTIDE SEQUENCE [LARGE SCALE GENOMIC DNA]</scope>
    <source>
        <strain evidence="2 3">P-1M</strain>
    </source>
</reference>
<gene>
    <name evidence="2" type="ORF">MPPM_2576</name>
</gene>
<evidence type="ECO:0000313" key="2">
    <source>
        <dbReference type="EMBL" id="BAU91181.1"/>
    </source>
</evidence>
<proteinExistence type="predicted"/>
<dbReference type="SUPFAM" id="SSF57938">
    <property type="entry name" value="DnaJ/Hsp40 cysteine-rich domain"/>
    <property type="match status" value="1"/>
</dbReference>
<dbReference type="InterPro" id="IPR036410">
    <property type="entry name" value="HSP_DnaJ_Cys-rich_dom_sf"/>
</dbReference>
<dbReference type="RefSeq" id="WP_096485382.1">
    <property type="nucleotide sequence ID" value="NZ_AP014809.1"/>
</dbReference>
<accession>A0A160PH81</accession>
<dbReference type="Gene3D" id="6.20.20.10">
    <property type="match status" value="1"/>
</dbReference>
<dbReference type="Proteomes" id="UP000218288">
    <property type="component" value="Chromosome"/>
</dbReference>
<sequence>MPNYRLPCPRCSGTGTDTHEDRHAETLMDTCRECGGTGLVASETGETRAGSFDHRIGRAPGDRAAPST</sequence>
<organism evidence="2 3">
    <name type="scientific">Methylorubrum populi</name>
    <dbReference type="NCBI Taxonomy" id="223967"/>
    <lineage>
        <taxon>Bacteria</taxon>
        <taxon>Pseudomonadati</taxon>
        <taxon>Pseudomonadota</taxon>
        <taxon>Alphaproteobacteria</taxon>
        <taxon>Hyphomicrobiales</taxon>
        <taxon>Methylobacteriaceae</taxon>
        <taxon>Methylorubrum</taxon>
    </lineage>
</organism>
<evidence type="ECO:0000313" key="3">
    <source>
        <dbReference type="Proteomes" id="UP000218288"/>
    </source>
</evidence>
<evidence type="ECO:0000256" key="1">
    <source>
        <dbReference type="SAM" id="MobiDB-lite"/>
    </source>
</evidence>
<dbReference type="AlphaFoldDB" id="A0A160PH81"/>
<feature type="region of interest" description="Disordered" evidence="1">
    <location>
        <begin position="45"/>
        <end position="68"/>
    </location>
</feature>
<dbReference type="EMBL" id="AP014809">
    <property type="protein sequence ID" value="BAU91181.1"/>
    <property type="molecule type" value="Genomic_DNA"/>
</dbReference>
<protein>
    <submittedName>
        <fullName evidence="2">Uncharacterized protein</fullName>
    </submittedName>
</protein>